<gene>
    <name evidence="2" type="ORF">immuto26A_155</name>
</gene>
<feature type="region of interest" description="Disordered" evidence="1">
    <location>
        <begin position="1"/>
        <end position="24"/>
    </location>
</feature>
<sequence length="378" mass="40094">MAVKSHFTPSKGSSGSSTGGSGAGNQYGRVVSTILSVNDPNCKDPSMLNGVYYRAAKIGSDEGEVATLLFAYQGSATMRVIPMEGEMVQIESAPGANSQGTIGATVKYWTKIVNIWNSPHHNASPDTKQVGWQDRLIGGATEAANINPLQASPGDMLIEGRLGQSIRFGGNKGLSSLVGDSNNGSPLIIISNGQIVTDNGIDPIEENINDDFNSLYFAAKHVIPLKTANTKRDSYDTPPITSDQYLGNQVLLNGGRLYFNAKEDSAFISAKESIGLNAKTLNFDAETYLCVDAKKIYLGAKARTAGTKEPVILGRQLENWMNSLLDALSSVASALSSAVAVSGGPVTQLNAAGPELQAVVKSLRTQIRQFQSNKVFTE</sequence>
<proteinExistence type="predicted"/>
<evidence type="ECO:0000313" key="2">
    <source>
        <dbReference type="EMBL" id="QQO91834.1"/>
    </source>
</evidence>
<name>A0A7T8IX79_9CAUD</name>
<keyword evidence="3" id="KW-1185">Reference proteome</keyword>
<evidence type="ECO:0000256" key="1">
    <source>
        <dbReference type="SAM" id="MobiDB-lite"/>
    </source>
</evidence>
<accession>A0A7T8IX79</accession>
<dbReference type="EMBL" id="MW353175">
    <property type="protein sequence ID" value="QQO91834.1"/>
    <property type="molecule type" value="Genomic_DNA"/>
</dbReference>
<evidence type="ECO:0000313" key="3">
    <source>
        <dbReference type="Proteomes" id="UP000595566"/>
    </source>
</evidence>
<protein>
    <submittedName>
        <fullName evidence="2">Uncharacterized protein</fullName>
    </submittedName>
</protein>
<dbReference type="Proteomes" id="UP000595566">
    <property type="component" value="Segment"/>
</dbReference>
<organism evidence="2 3">
    <name type="scientific">Flavobacterium phage vB_FspM_immuto_2-6A</name>
    <dbReference type="NCBI Taxonomy" id="2801477"/>
    <lineage>
        <taxon>Viruses</taxon>
        <taxon>Duplodnaviria</taxon>
        <taxon>Heunggongvirae</taxon>
        <taxon>Uroviricota</taxon>
        <taxon>Caudoviricetes</taxon>
        <taxon>Immutovirus</taxon>
        <taxon>Immutovirus immuto</taxon>
    </lineage>
</organism>
<reference evidence="2 3" key="1">
    <citation type="submission" date="2020-12" db="EMBL/GenBank/DDBJ databases">
        <title>Dynamics of Baltic Sea phages driven by environmental changes.</title>
        <authorList>
            <person name="Hoetzinger M."/>
            <person name="Nilsson E."/>
            <person name="Holmfeldt K."/>
        </authorList>
    </citation>
    <scope>NUCLEOTIDE SEQUENCE [LARGE SCALE GENOMIC DNA]</scope>
</reference>